<protein>
    <recommendedName>
        <fullName evidence="1">THIF-type NAD/FAD binding fold domain-containing protein</fullName>
    </recommendedName>
</protein>
<evidence type="ECO:0000259" key="1">
    <source>
        <dbReference type="Pfam" id="PF00899"/>
    </source>
</evidence>
<evidence type="ECO:0000313" key="2">
    <source>
        <dbReference type="EMBL" id="GGG84911.1"/>
    </source>
</evidence>
<dbReference type="RefSeq" id="WP_188505519.1">
    <property type="nucleotide sequence ID" value="NZ_BMER01000001.1"/>
</dbReference>
<dbReference type="Gene3D" id="3.40.50.720">
    <property type="entry name" value="NAD(P)-binding Rossmann-like Domain"/>
    <property type="match status" value="1"/>
</dbReference>
<dbReference type="SUPFAM" id="SSF55469">
    <property type="entry name" value="FMN-dependent nitroreductase-like"/>
    <property type="match status" value="1"/>
</dbReference>
<dbReference type="GO" id="GO:0061504">
    <property type="term" value="P:cyclic threonylcarbamoyladenosine biosynthetic process"/>
    <property type="evidence" value="ECO:0007669"/>
    <property type="project" value="TreeGrafter"/>
</dbReference>
<name>A0A917HN31_9SPHI</name>
<comment type="caution">
    <text evidence="2">The sequence shown here is derived from an EMBL/GenBank/DDBJ whole genome shotgun (WGS) entry which is preliminary data.</text>
</comment>
<dbReference type="InterPro" id="IPR000415">
    <property type="entry name" value="Nitroreductase-like"/>
</dbReference>
<dbReference type="Pfam" id="PF00899">
    <property type="entry name" value="ThiF"/>
    <property type="match status" value="1"/>
</dbReference>
<accession>A0A917HN31</accession>
<dbReference type="InterPro" id="IPR000594">
    <property type="entry name" value="ThiF_NAD_FAD-bd"/>
</dbReference>
<dbReference type="SUPFAM" id="SSF69572">
    <property type="entry name" value="Activating enzymes of the ubiquitin-like proteins"/>
    <property type="match status" value="1"/>
</dbReference>
<dbReference type="CDD" id="cd01483">
    <property type="entry name" value="E1_enzyme_family"/>
    <property type="match status" value="1"/>
</dbReference>
<dbReference type="PANTHER" id="PTHR43267:SF3">
    <property type="entry name" value="THIF PROTEIN"/>
    <property type="match status" value="1"/>
</dbReference>
<evidence type="ECO:0000313" key="3">
    <source>
        <dbReference type="Proteomes" id="UP000660862"/>
    </source>
</evidence>
<dbReference type="GO" id="GO:0016491">
    <property type="term" value="F:oxidoreductase activity"/>
    <property type="evidence" value="ECO:0007669"/>
    <property type="project" value="InterPro"/>
</dbReference>
<reference evidence="2" key="1">
    <citation type="journal article" date="2014" name="Int. J. Syst. Evol. Microbiol.">
        <title>Complete genome sequence of Corynebacterium casei LMG S-19264T (=DSM 44701T), isolated from a smear-ripened cheese.</title>
        <authorList>
            <consortium name="US DOE Joint Genome Institute (JGI-PGF)"/>
            <person name="Walter F."/>
            <person name="Albersmeier A."/>
            <person name="Kalinowski J."/>
            <person name="Ruckert C."/>
        </authorList>
    </citation>
    <scope>NUCLEOTIDE SEQUENCE</scope>
    <source>
        <strain evidence="2">CGMCC 1.12195</strain>
    </source>
</reference>
<dbReference type="Gene3D" id="3.40.109.10">
    <property type="entry name" value="NADH Oxidase"/>
    <property type="match status" value="1"/>
</dbReference>
<sequence>MTTKALLQDILKKASVTPLLDDVVVPLFFRLGNEVDRSDLRNLLQQKPFIRIFDTIDQQLRELVKSFYPKKTLVADEIERLVNDHLTGIPKLEYGVWVYYPWNETLVHILDEDEFIAMRTNRNRYKITDDEQLLLMQKKVGVIGLSVGQSVSLTLCMERGCGELRIADFDELEITNLNRLRSGVQNMGLKKTVIVAREIAEIDPFLKVTCFHEGITAENLDSFLLQGGKLDLLIDECDGVDIKINCRIAAKKHAIPVLMEASDRGTVDIERFDLEPNRPILHGFVEHLDVSNFKNLKTNEQKLPYILAFAGVETLSVRMKASAIEVGQTISTWPQLASAVTMGGGITADVCRRVLLNQFYQSGRYFIDLEELIGEPKMQTPGFAYTKKSLTKDEMIRIANLVPKFEEKTAYSISKQTLKVLVEAAIVAPSPGNNQPWKWYFDGVRLYLFHDIERSESFGDFENMASYMTFGAAMENLSLKASAIGVGVAEKFFPLPDVPLLIAVISFVPSQPVDNNLAPYIHTRCTNRHQGNGLKLEFRDLVEIQQSIEPIEGASLRFIDDAEGLQQLAEIAGKSEKLRLFIPQGHYELFEKELRWTTEETEKTKDGLDVRTLELSAKDTIGFRVARDPEAIKLVADWGLGKALENMTANLIRTSSSVGLITMPTFDAINCLEAGKALERIWMTTSKNNISLQPLLAPILHFTRLRFGKGKDMPTSVQNQFAQLDDEFNSIFSINLTEEVPLFFFRLFKGEDPTVNSLRLNLEEVFFQRDK</sequence>
<gene>
    <name evidence="2" type="primary">moeY</name>
    <name evidence="2" type="ORF">GCM10007415_17770</name>
</gene>
<dbReference type="PANTHER" id="PTHR43267">
    <property type="entry name" value="TRNA THREONYLCARBAMOYLADENOSINE DEHYDRATASE"/>
    <property type="match status" value="1"/>
</dbReference>
<dbReference type="AlphaFoldDB" id="A0A917HN31"/>
<reference evidence="2" key="2">
    <citation type="submission" date="2020-09" db="EMBL/GenBank/DDBJ databases">
        <authorList>
            <person name="Sun Q."/>
            <person name="Zhou Y."/>
        </authorList>
    </citation>
    <scope>NUCLEOTIDE SEQUENCE</scope>
    <source>
        <strain evidence="2">CGMCC 1.12195</strain>
    </source>
</reference>
<dbReference type="InterPro" id="IPR045886">
    <property type="entry name" value="ThiF/MoeB/HesA"/>
</dbReference>
<feature type="domain" description="THIF-type NAD/FAD binding fold" evidence="1">
    <location>
        <begin position="124"/>
        <end position="265"/>
    </location>
</feature>
<dbReference type="Proteomes" id="UP000660862">
    <property type="component" value="Unassembled WGS sequence"/>
</dbReference>
<dbReference type="InterPro" id="IPR035985">
    <property type="entry name" value="Ubiquitin-activating_enz"/>
</dbReference>
<dbReference type="GO" id="GO:0008641">
    <property type="term" value="F:ubiquitin-like modifier activating enzyme activity"/>
    <property type="evidence" value="ECO:0007669"/>
    <property type="project" value="InterPro"/>
</dbReference>
<organism evidence="2 3">
    <name type="scientific">Parapedobacter pyrenivorans</name>
    <dbReference type="NCBI Taxonomy" id="1305674"/>
    <lineage>
        <taxon>Bacteria</taxon>
        <taxon>Pseudomonadati</taxon>
        <taxon>Bacteroidota</taxon>
        <taxon>Sphingobacteriia</taxon>
        <taxon>Sphingobacteriales</taxon>
        <taxon>Sphingobacteriaceae</taxon>
        <taxon>Parapedobacter</taxon>
    </lineage>
</organism>
<dbReference type="EMBL" id="BMER01000001">
    <property type="protein sequence ID" value="GGG84911.1"/>
    <property type="molecule type" value="Genomic_DNA"/>
</dbReference>
<keyword evidence="3" id="KW-1185">Reference proteome</keyword>
<dbReference type="GO" id="GO:0061503">
    <property type="term" value="F:tRNA threonylcarbamoyladenosine dehydratase"/>
    <property type="evidence" value="ECO:0007669"/>
    <property type="project" value="TreeGrafter"/>
</dbReference>
<proteinExistence type="predicted"/>
<dbReference type="NCBIfam" id="NF005901">
    <property type="entry name" value="PRK07877.1"/>
    <property type="match status" value="1"/>
</dbReference>